<evidence type="ECO:0000313" key="1">
    <source>
        <dbReference type="EMBL" id="VFQ64067.1"/>
    </source>
</evidence>
<protein>
    <submittedName>
        <fullName evidence="1">Uncharacterized protein</fullName>
    </submittedName>
</protein>
<evidence type="ECO:0000313" key="2">
    <source>
        <dbReference type="Proteomes" id="UP000595140"/>
    </source>
</evidence>
<proteinExistence type="predicted"/>
<dbReference type="EMBL" id="OOIL02000369">
    <property type="protein sequence ID" value="VFQ64067.1"/>
    <property type="molecule type" value="Genomic_DNA"/>
</dbReference>
<reference evidence="1 2" key="1">
    <citation type="submission" date="2018-04" db="EMBL/GenBank/DDBJ databases">
        <authorList>
            <person name="Vogel A."/>
        </authorList>
    </citation>
    <scope>NUCLEOTIDE SEQUENCE [LARGE SCALE GENOMIC DNA]</scope>
</reference>
<dbReference type="AlphaFoldDB" id="A0A484KLN9"/>
<accession>A0A484KLN9</accession>
<organism evidence="1 2">
    <name type="scientific">Cuscuta campestris</name>
    <dbReference type="NCBI Taxonomy" id="132261"/>
    <lineage>
        <taxon>Eukaryota</taxon>
        <taxon>Viridiplantae</taxon>
        <taxon>Streptophyta</taxon>
        <taxon>Embryophyta</taxon>
        <taxon>Tracheophyta</taxon>
        <taxon>Spermatophyta</taxon>
        <taxon>Magnoliopsida</taxon>
        <taxon>eudicotyledons</taxon>
        <taxon>Gunneridae</taxon>
        <taxon>Pentapetalae</taxon>
        <taxon>asterids</taxon>
        <taxon>lamiids</taxon>
        <taxon>Solanales</taxon>
        <taxon>Convolvulaceae</taxon>
        <taxon>Cuscuteae</taxon>
        <taxon>Cuscuta</taxon>
        <taxon>Cuscuta subgen. Grammica</taxon>
        <taxon>Cuscuta sect. Cleistogrammica</taxon>
    </lineage>
</organism>
<keyword evidence="2" id="KW-1185">Reference proteome</keyword>
<name>A0A484KLN9_9ASTE</name>
<dbReference type="Proteomes" id="UP000595140">
    <property type="component" value="Unassembled WGS sequence"/>
</dbReference>
<gene>
    <name evidence="1" type="ORF">CCAM_LOCUS5843</name>
</gene>
<sequence>MRNSIPPFNREENRANTFKSVLNNPDIVPPFVGAKRNDAVVEIVARLEEIEYLGLKSKVGAGVPTFYSRNLIASESMEVEGGKKIMEKKGNKLSLLWKSTLLNLAHLQLHRLP</sequence>